<dbReference type="STRING" id="1618756.UV12_C0008G0003"/>
<evidence type="ECO:0000256" key="3">
    <source>
        <dbReference type="ARBA" id="ARBA00022603"/>
    </source>
</evidence>
<proteinExistence type="predicted"/>
<dbReference type="InterPro" id="IPR046341">
    <property type="entry name" value="SET_dom_sf"/>
</dbReference>
<comment type="caution">
    <text evidence="7">The sequence shown here is derived from an EMBL/GenBank/DDBJ whole genome shotgun (WGS) entry which is preliminary data.</text>
</comment>
<evidence type="ECO:0000313" key="7">
    <source>
        <dbReference type="EMBL" id="KKS47335.1"/>
    </source>
</evidence>
<comment type="subcellular location">
    <subcellularLocation>
        <location evidence="1">Chromosome</location>
    </subcellularLocation>
</comment>
<accession>A0A0G0ZF11</accession>
<organism evidence="7 8">
    <name type="scientific">Candidatus Nomurabacteria bacterium GW2011_GWC2_42_20</name>
    <dbReference type="NCBI Taxonomy" id="1618756"/>
    <lineage>
        <taxon>Bacteria</taxon>
        <taxon>Candidatus Nomuraibacteriota</taxon>
    </lineage>
</organism>
<dbReference type="SMART" id="SM00317">
    <property type="entry name" value="SET"/>
    <property type="match status" value="1"/>
</dbReference>
<dbReference type="GO" id="GO:0008168">
    <property type="term" value="F:methyltransferase activity"/>
    <property type="evidence" value="ECO:0007669"/>
    <property type="project" value="UniProtKB-KW"/>
</dbReference>
<dbReference type="GO" id="GO:0032259">
    <property type="term" value="P:methylation"/>
    <property type="evidence" value="ECO:0007669"/>
    <property type="project" value="UniProtKB-KW"/>
</dbReference>
<dbReference type="PATRIC" id="fig|1618756.3.peg.521"/>
<dbReference type="AlphaFoldDB" id="A0A0G0ZF11"/>
<sequence>MPIPKIGNVKYKVKKSSAGLGLFAEDPIKRGTWIIEYVGKVVNGKKEVENYPENKYLFETSKTRLIDGSARSNTARYINHSCKPNCEVEIVGGRVFVKSIKRIEAGEELNYDYGKEYFDEYIKKPHCRCVPCKEKRI</sequence>
<evidence type="ECO:0000256" key="4">
    <source>
        <dbReference type="ARBA" id="ARBA00022679"/>
    </source>
</evidence>
<evidence type="ECO:0000256" key="5">
    <source>
        <dbReference type="ARBA" id="ARBA00022691"/>
    </source>
</evidence>
<evidence type="ECO:0000313" key="8">
    <source>
        <dbReference type="Proteomes" id="UP000034704"/>
    </source>
</evidence>
<keyword evidence="3" id="KW-0489">Methyltransferase</keyword>
<evidence type="ECO:0000256" key="2">
    <source>
        <dbReference type="ARBA" id="ARBA00022454"/>
    </source>
</evidence>
<evidence type="ECO:0000259" key="6">
    <source>
        <dbReference type="PROSITE" id="PS50280"/>
    </source>
</evidence>
<dbReference type="EMBL" id="LCDG01000008">
    <property type="protein sequence ID" value="KKS47335.1"/>
    <property type="molecule type" value="Genomic_DNA"/>
</dbReference>
<dbReference type="Proteomes" id="UP000034704">
    <property type="component" value="Unassembled WGS sequence"/>
</dbReference>
<keyword evidence="5" id="KW-0949">S-adenosyl-L-methionine</keyword>
<feature type="domain" description="SET" evidence="6">
    <location>
        <begin position="4"/>
        <end position="114"/>
    </location>
</feature>
<dbReference type="GO" id="GO:0005694">
    <property type="term" value="C:chromosome"/>
    <property type="evidence" value="ECO:0007669"/>
    <property type="project" value="UniProtKB-SubCell"/>
</dbReference>
<reference evidence="7 8" key="1">
    <citation type="journal article" date="2015" name="Nature">
        <title>rRNA introns, odd ribosomes, and small enigmatic genomes across a large radiation of phyla.</title>
        <authorList>
            <person name="Brown C.T."/>
            <person name="Hug L.A."/>
            <person name="Thomas B.C."/>
            <person name="Sharon I."/>
            <person name="Castelle C.J."/>
            <person name="Singh A."/>
            <person name="Wilkins M.J."/>
            <person name="Williams K.H."/>
            <person name="Banfield J.F."/>
        </authorList>
    </citation>
    <scope>NUCLEOTIDE SEQUENCE [LARGE SCALE GENOMIC DNA]</scope>
</reference>
<dbReference type="PANTHER" id="PTHR22884">
    <property type="entry name" value="SET DOMAIN PROTEINS"/>
    <property type="match status" value="1"/>
</dbReference>
<keyword evidence="4" id="KW-0808">Transferase</keyword>
<keyword evidence="2" id="KW-0158">Chromosome</keyword>
<gene>
    <name evidence="7" type="ORF">UV12_C0008G0003</name>
</gene>
<dbReference type="Gene3D" id="2.170.270.10">
    <property type="entry name" value="SET domain"/>
    <property type="match status" value="1"/>
</dbReference>
<dbReference type="InterPro" id="IPR050777">
    <property type="entry name" value="SET2_Histone-Lys_MeTrsfase"/>
</dbReference>
<dbReference type="PROSITE" id="PS50280">
    <property type="entry name" value="SET"/>
    <property type="match status" value="1"/>
</dbReference>
<evidence type="ECO:0000256" key="1">
    <source>
        <dbReference type="ARBA" id="ARBA00004286"/>
    </source>
</evidence>
<dbReference type="InterPro" id="IPR001214">
    <property type="entry name" value="SET_dom"/>
</dbReference>
<dbReference type="Pfam" id="PF00856">
    <property type="entry name" value="SET"/>
    <property type="match status" value="1"/>
</dbReference>
<dbReference type="SUPFAM" id="SSF82199">
    <property type="entry name" value="SET domain"/>
    <property type="match status" value="1"/>
</dbReference>
<protein>
    <submittedName>
        <fullName evidence="7">Nuclear protein SET</fullName>
    </submittedName>
</protein>
<name>A0A0G0ZF11_9BACT</name>